<comment type="cofactor">
    <cofactor evidence="1">
        <name>Fe cation</name>
        <dbReference type="ChEBI" id="CHEBI:24875"/>
    </cofactor>
</comment>
<feature type="domain" description="Rieske" evidence="7">
    <location>
        <begin position="47"/>
        <end position="163"/>
    </location>
</feature>
<evidence type="ECO:0000256" key="5">
    <source>
        <dbReference type="ARBA" id="ARBA00023004"/>
    </source>
</evidence>
<dbReference type="OrthoDB" id="5243643at2"/>
<dbReference type="GO" id="GO:0016705">
    <property type="term" value="F:oxidoreductase activity, acting on paired donors, with incorporation or reduction of molecular oxygen"/>
    <property type="evidence" value="ECO:0007669"/>
    <property type="project" value="UniProtKB-ARBA"/>
</dbReference>
<evidence type="ECO:0000256" key="4">
    <source>
        <dbReference type="ARBA" id="ARBA00023002"/>
    </source>
</evidence>
<dbReference type="SUPFAM" id="SSF55961">
    <property type="entry name" value="Bet v1-like"/>
    <property type="match status" value="1"/>
</dbReference>
<dbReference type="Pfam" id="PF00848">
    <property type="entry name" value="Ring_hydroxyl_A"/>
    <property type="match status" value="1"/>
</dbReference>
<gene>
    <name evidence="8" type="ORF">MRAB57_1750</name>
</gene>
<sequence>MAHFPKPSEGSWTQHYPELGTGPLSFEDSIDPEFFELERKAIFERAWLNVGRVEQLPKKGSYFTKEIGAAQTSVVVVNSGDGRIRAFHNMCRHRGNKLVWDDHPWEETRGTCRQFVCKYHAWRYSLDGDLTFVQQESEFFELDKSDYGLMPVQVDVWEGFVFVNLNPANTTSLIDFLGPLAQGLAGYPFGEMTDTYSYRADVNSNWKLYIDAFTEFYHAPILHAKQYTPEESRKLAGYGYEGLHYAIHGLHAMQSSWGGMAPPKDPMMVKPIERALRSGNFGAWDKPDIPALQNLPRGINPGRHKQWGLDSFLFFPNFMIVVWEPGWYLTYNYWPTAYNKHIFESSLYFAPAKTVGDRLRQELTTVTFKEFGLQDCNTLEATQTMLESRRVKRFPINDQEIMIRVLHKSVADEVAAYQRDTAGSPVPVS</sequence>
<proteinExistence type="predicted"/>
<organism evidence="8 9">
    <name type="scientific">Mycobacterium rhizamassiliense</name>
    <dbReference type="NCBI Taxonomy" id="1841860"/>
    <lineage>
        <taxon>Bacteria</taxon>
        <taxon>Bacillati</taxon>
        <taxon>Actinomycetota</taxon>
        <taxon>Actinomycetes</taxon>
        <taxon>Mycobacteriales</taxon>
        <taxon>Mycobacteriaceae</taxon>
        <taxon>Mycobacterium</taxon>
    </lineage>
</organism>
<evidence type="ECO:0000256" key="3">
    <source>
        <dbReference type="ARBA" id="ARBA00022723"/>
    </source>
</evidence>
<dbReference type="GO" id="GO:0004497">
    <property type="term" value="F:monooxygenase activity"/>
    <property type="evidence" value="ECO:0007669"/>
    <property type="project" value="UniProtKB-ARBA"/>
</dbReference>
<dbReference type="PRINTS" id="PR00090">
    <property type="entry name" value="RNGDIOXGNASE"/>
</dbReference>
<dbReference type="PROSITE" id="PS51296">
    <property type="entry name" value="RIESKE"/>
    <property type="match status" value="1"/>
</dbReference>
<evidence type="ECO:0000313" key="8">
    <source>
        <dbReference type="EMBL" id="SPM33943.1"/>
    </source>
</evidence>
<keyword evidence="2" id="KW-0001">2Fe-2S</keyword>
<dbReference type="SUPFAM" id="SSF50022">
    <property type="entry name" value="ISP domain"/>
    <property type="match status" value="1"/>
</dbReference>
<keyword evidence="9" id="KW-1185">Reference proteome</keyword>
<dbReference type="Pfam" id="PF00355">
    <property type="entry name" value="Rieske"/>
    <property type="match status" value="1"/>
</dbReference>
<dbReference type="GO" id="GO:0005506">
    <property type="term" value="F:iron ion binding"/>
    <property type="evidence" value="ECO:0007669"/>
    <property type="project" value="InterPro"/>
</dbReference>
<dbReference type="Gene3D" id="2.102.10.10">
    <property type="entry name" value="Rieske [2Fe-2S] iron-sulphur domain"/>
    <property type="match status" value="1"/>
</dbReference>
<dbReference type="InterPro" id="IPR001663">
    <property type="entry name" value="Rng_hydr_dOase-A"/>
</dbReference>
<keyword evidence="4" id="KW-0560">Oxidoreductase</keyword>
<evidence type="ECO:0000256" key="2">
    <source>
        <dbReference type="ARBA" id="ARBA00022714"/>
    </source>
</evidence>
<dbReference type="PANTHER" id="PTHR43756:SF5">
    <property type="entry name" value="CHOLINE MONOOXYGENASE, CHLOROPLASTIC"/>
    <property type="match status" value="1"/>
</dbReference>
<evidence type="ECO:0000256" key="6">
    <source>
        <dbReference type="ARBA" id="ARBA00023014"/>
    </source>
</evidence>
<keyword evidence="6" id="KW-0411">Iron-sulfur</keyword>
<dbReference type="CDD" id="cd03469">
    <property type="entry name" value="Rieske_RO_Alpha_N"/>
    <property type="match status" value="1"/>
</dbReference>
<dbReference type="STRING" id="1841860.GCA_900157375_01752"/>
<dbReference type="InterPro" id="IPR017941">
    <property type="entry name" value="Rieske_2Fe-2S"/>
</dbReference>
<keyword evidence="3" id="KW-0479">Metal-binding</keyword>
<dbReference type="CDD" id="cd00680">
    <property type="entry name" value="RHO_alpha_C"/>
    <property type="match status" value="1"/>
</dbReference>
<keyword evidence="5" id="KW-0408">Iron</keyword>
<evidence type="ECO:0000259" key="7">
    <source>
        <dbReference type="PROSITE" id="PS51296"/>
    </source>
</evidence>
<evidence type="ECO:0000256" key="1">
    <source>
        <dbReference type="ARBA" id="ARBA00001962"/>
    </source>
</evidence>
<dbReference type="RefSeq" id="WP_077087219.1">
    <property type="nucleotide sequence ID" value="NZ_LT721901.1"/>
</dbReference>
<dbReference type="Proteomes" id="UP000240988">
    <property type="component" value="Unassembled WGS sequence"/>
</dbReference>
<reference evidence="8 9" key="1">
    <citation type="submission" date="2017-01" db="EMBL/GenBank/DDBJ databases">
        <authorList>
            <consortium name="Urmite Genomes"/>
        </authorList>
    </citation>
    <scope>NUCLEOTIDE SEQUENCE [LARGE SCALE GENOMIC DNA]</scope>
    <source>
        <strain evidence="8 9">AB57</strain>
    </source>
</reference>
<dbReference type="Gene3D" id="3.90.380.10">
    <property type="entry name" value="Naphthalene 1,2-dioxygenase Alpha Subunit, Chain A, domain 1"/>
    <property type="match status" value="1"/>
</dbReference>
<dbReference type="GO" id="GO:0051537">
    <property type="term" value="F:2 iron, 2 sulfur cluster binding"/>
    <property type="evidence" value="ECO:0007669"/>
    <property type="project" value="UniProtKB-KW"/>
</dbReference>
<dbReference type="InterPro" id="IPR036922">
    <property type="entry name" value="Rieske_2Fe-2S_sf"/>
</dbReference>
<dbReference type="InterPro" id="IPR015879">
    <property type="entry name" value="Ring_hydroxy_dOase_asu_C_dom"/>
</dbReference>
<evidence type="ECO:0000313" key="9">
    <source>
        <dbReference type="Proteomes" id="UP000240988"/>
    </source>
</evidence>
<dbReference type="EMBL" id="FUFA01000004">
    <property type="protein sequence ID" value="SPM33943.1"/>
    <property type="molecule type" value="Genomic_DNA"/>
</dbReference>
<accession>A0A2U3NR75</accession>
<name>A0A2U3NR75_9MYCO</name>
<protein>
    <submittedName>
        <fullName evidence="8">(2Fe-2S)-binding protein</fullName>
    </submittedName>
</protein>
<dbReference type="PANTHER" id="PTHR43756">
    <property type="entry name" value="CHOLINE MONOOXYGENASE, CHLOROPLASTIC"/>
    <property type="match status" value="1"/>
</dbReference>
<dbReference type="AlphaFoldDB" id="A0A2U3NR75"/>